<dbReference type="KEGG" id="ctak:4412677_00128"/>
<name>A0A239WDJ9_9FLAO</name>
<evidence type="ECO:0000256" key="1">
    <source>
        <dbReference type="SAM" id="MobiDB-lite"/>
    </source>
</evidence>
<protein>
    <submittedName>
        <fullName evidence="2">Uncharacterized protein</fullName>
    </submittedName>
</protein>
<dbReference type="EMBL" id="LT906465">
    <property type="protein sequence ID" value="SNV32279.1"/>
    <property type="molecule type" value="Genomic_DNA"/>
</dbReference>
<dbReference type="Proteomes" id="UP000215196">
    <property type="component" value="Chromosome 1"/>
</dbReference>
<keyword evidence="3" id="KW-1185">Reference proteome</keyword>
<evidence type="ECO:0000313" key="3">
    <source>
        <dbReference type="Proteomes" id="UP000215196"/>
    </source>
</evidence>
<feature type="region of interest" description="Disordered" evidence="1">
    <location>
        <begin position="86"/>
        <end position="105"/>
    </location>
</feature>
<feature type="compositionally biased region" description="Basic and acidic residues" evidence="1">
    <location>
        <begin position="88"/>
        <end position="105"/>
    </location>
</feature>
<gene>
    <name evidence="2" type="ORF">SAMEA4412677_00128</name>
</gene>
<accession>A0A239WDJ9</accession>
<organism evidence="2 3">
    <name type="scientific">Chryseobacterium taklimakanense</name>
    <dbReference type="NCBI Taxonomy" id="536441"/>
    <lineage>
        <taxon>Bacteria</taxon>
        <taxon>Pseudomonadati</taxon>
        <taxon>Bacteroidota</taxon>
        <taxon>Flavobacteriia</taxon>
        <taxon>Flavobacteriales</taxon>
        <taxon>Weeksellaceae</taxon>
        <taxon>Chryseobacterium group</taxon>
        <taxon>Chryseobacterium</taxon>
    </lineage>
</organism>
<dbReference type="AlphaFoldDB" id="A0A239WDJ9"/>
<dbReference type="RefSeq" id="WP_095069411.1">
    <property type="nucleotide sequence ID" value="NZ_LT906465.1"/>
</dbReference>
<reference evidence="2 3" key="1">
    <citation type="submission" date="2017-06" db="EMBL/GenBank/DDBJ databases">
        <authorList>
            <consortium name="Pathogen Informatics"/>
        </authorList>
    </citation>
    <scope>NUCLEOTIDE SEQUENCE [LARGE SCALE GENOMIC DNA]</scope>
    <source>
        <strain evidence="2 3">NCTC13490</strain>
    </source>
</reference>
<sequence>MEKVFTSSRFLSTFGCSSPQLAKPLSVPFADSVLVKGFELYKNMYKRIGKISEQNIPVVNEYNFLNYLELNKTGLKIMKGSENTEECSASKKGDNKNEIIEEKYP</sequence>
<evidence type="ECO:0000313" key="2">
    <source>
        <dbReference type="EMBL" id="SNV32279.1"/>
    </source>
</evidence>
<proteinExistence type="predicted"/>